<feature type="domain" description="Flagellar protein FlgJ N-terminal" evidence="1">
    <location>
        <begin position="78"/>
        <end position="119"/>
    </location>
</feature>
<accession>A0A2G1QJL6</accession>
<comment type="caution">
    <text evidence="2">The sequence shown here is derived from an EMBL/GenBank/DDBJ whole genome shotgun (WGS) entry which is preliminary data.</text>
</comment>
<sequence>MIMDARIASLAGLAPAAPVAGTPSAPAAKAAEGAAWRDTLAVGAPVRAEKAAAADASALTRFEAVVLQTFIAEMLPQDGDSVYGAGLSGDMWKSMLSEKIAEQVASNGGLGIAERIGEQLARRAARQADGA</sequence>
<dbReference type="Proteomes" id="UP000221168">
    <property type="component" value="Unassembled WGS sequence"/>
</dbReference>
<evidence type="ECO:0000313" key="2">
    <source>
        <dbReference type="EMBL" id="PHP65715.1"/>
    </source>
</evidence>
<dbReference type="EMBL" id="PDVP01000013">
    <property type="protein sequence ID" value="PHP65715.1"/>
    <property type="molecule type" value="Genomic_DNA"/>
</dbReference>
<evidence type="ECO:0000259" key="1">
    <source>
        <dbReference type="Pfam" id="PF10135"/>
    </source>
</evidence>
<gene>
    <name evidence="2" type="ORF">CSC94_17865</name>
</gene>
<name>A0A2G1QJL6_9HYPH</name>
<evidence type="ECO:0000313" key="3">
    <source>
        <dbReference type="Proteomes" id="UP000221168"/>
    </source>
</evidence>
<proteinExistence type="predicted"/>
<keyword evidence="3" id="KW-1185">Reference proteome</keyword>
<dbReference type="AlphaFoldDB" id="A0A2G1QJL6"/>
<reference evidence="2 3" key="1">
    <citation type="submission" date="2017-10" db="EMBL/GenBank/DDBJ databases">
        <title>Sedimentibacterium mangrovi gen. nov., sp. nov., a novel member of family Phyllobacteriacea isolated from mangrove sediment.</title>
        <authorList>
            <person name="Liao H."/>
            <person name="Tian Y."/>
        </authorList>
    </citation>
    <scope>NUCLEOTIDE SEQUENCE [LARGE SCALE GENOMIC DNA]</scope>
    <source>
        <strain evidence="2 3">X9-2-2</strain>
    </source>
</reference>
<organism evidence="2 3">
    <name type="scientific">Zhengella mangrovi</name>
    <dbReference type="NCBI Taxonomy" id="1982044"/>
    <lineage>
        <taxon>Bacteria</taxon>
        <taxon>Pseudomonadati</taxon>
        <taxon>Pseudomonadota</taxon>
        <taxon>Alphaproteobacteria</taxon>
        <taxon>Hyphomicrobiales</taxon>
        <taxon>Notoacmeibacteraceae</taxon>
        <taxon>Zhengella</taxon>
    </lineage>
</organism>
<dbReference type="InterPro" id="IPR019301">
    <property type="entry name" value="Flagellar_prot_FlgJ_N"/>
</dbReference>
<dbReference type="Pfam" id="PF10135">
    <property type="entry name" value="Rod-binding"/>
    <property type="match status" value="1"/>
</dbReference>
<protein>
    <recommendedName>
        <fullName evidence="1">Flagellar protein FlgJ N-terminal domain-containing protein</fullName>
    </recommendedName>
</protein>